<dbReference type="PANTHER" id="PTHR43317:SF1">
    <property type="entry name" value="THERMOSPERMINE SYNTHASE ACAULIS5"/>
    <property type="match status" value="1"/>
</dbReference>
<organism evidence="3 4">
    <name type="scientific">Phanerochaete carnosa (strain HHB-10118-sp)</name>
    <name type="common">White-rot fungus</name>
    <name type="synonym">Peniophora carnosa</name>
    <dbReference type="NCBI Taxonomy" id="650164"/>
    <lineage>
        <taxon>Eukaryota</taxon>
        <taxon>Fungi</taxon>
        <taxon>Dikarya</taxon>
        <taxon>Basidiomycota</taxon>
        <taxon>Agaricomycotina</taxon>
        <taxon>Agaricomycetes</taxon>
        <taxon>Polyporales</taxon>
        <taxon>Phanerochaetaceae</taxon>
        <taxon>Phanerochaete</taxon>
    </lineage>
</organism>
<keyword evidence="1" id="KW-0620">Polyamine biosynthesis</keyword>
<keyword evidence="2" id="KW-0472">Membrane</keyword>
<keyword evidence="4" id="KW-1185">Reference proteome</keyword>
<evidence type="ECO:0008006" key="5">
    <source>
        <dbReference type="Google" id="ProtNLM"/>
    </source>
</evidence>
<dbReference type="Proteomes" id="UP000008370">
    <property type="component" value="Unassembled WGS sequence"/>
</dbReference>
<dbReference type="InParanoid" id="K5W5Z3"/>
<dbReference type="HOGENOM" id="CLU_017511_1_0_1"/>
<protein>
    <recommendedName>
        <fullName evidence="5">PABS domain-containing protein</fullName>
    </recommendedName>
</protein>
<feature type="transmembrane region" description="Helical" evidence="2">
    <location>
        <begin position="101"/>
        <end position="120"/>
    </location>
</feature>
<keyword evidence="2" id="KW-1133">Transmembrane helix</keyword>
<dbReference type="Gene3D" id="3.40.50.150">
    <property type="entry name" value="Vaccinia Virus protein VP39"/>
    <property type="match status" value="1"/>
</dbReference>
<feature type="transmembrane region" description="Helical" evidence="2">
    <location>
        <begin position="170"/>
        <end position="191"/>
    </location>
</feature>
<dbReference type="EMBL" id="JH930469">
    <property type="protein sequence ID" value="EKM59323.1"/>
    <property type="molecule type" value="Genomic_DNA"/>
</dbReference>
<dbReference type="GO" id="GO:0010487">
    <property type="term" value="F:thermospermine synthase activity"/>
    <property type="evidence" value="ECO:0007669"/>
    <property type="project" value="TreeGrafter"/>
</dbReference>
<dbReference type="SUPFAM" id="SSF53335">
    <property type="entry name" value="S-adenosyl-L-methionine-dependent methyltransferases"/>
    <property type="match status" value="1"/>
</dbReference>
<name>K5W5Z3_PHACS</name>
<evidence type="ECO:0000256" key="2">
    <source>
        <dbReference type="SAM" id="Phobius"/>
    </source>
</evidence>
<evidence type="ECO:0000256" key="1">
    <source>
        <dbReference type="ARBA" id="ARBA00023115"/>
    </source>
</evidence>
<accession>K5W5Z3</accession>
<proteinExistence type="predicted"/>
<dbReference type="Pfam" id="PF01564">
    <property type="entry name" value="Spermine_synth"/>
    <property type="match status" value="1"/>
</dbReference>
<feature type="transmembrane region" description="Helical" evidence="2">
    <location>
        <begin position="53"/>
        <end position="80"/>
    </location>
</feature>
<dbReference type="OrthoDB" id="2016285at2759"/>
<dbReference type="GO" id="GO:0006596">
    <property type="term" value="P:polyamine biosynthetic process"/>
    <property type="evidence" value="ECO:0007669"/>
    <property type="project" value="UniProtKB-KW"/>
</dbReference>
<sequence length="610" mass="66895">MSQPAARGPFVSAASNALSLVVLLGLSIATYGYERSLQPLYGSAPTHLHLNKVVWLACIAGMFTPTLSLSNALLAVGALLCAMPQTAYWAAAHTGRWHDPVWGPVATHACVIGPVLYWGIAIVKELQKSTELQGSPFQAMSLPVCRMAIMTLQDLWPTFEFLCNTSERDLLVYIGCAALVSWAALPFVPSFDTITVPGRPAVKARSNFTSSNLMRLAVLPLVPFIFNNLQPPTLPKPLPEPFIHPETSLRILSSVGSPYSGVVVVGEVPPPTPAMIKAGNVTEPHSIRYMRAGHSLLGGVWLGERVFSLDRRTPLGHDKHSTPIGDSIYSAFVAQEAALLVERPGAGEKQSALMIGLGTGIAASSFIKRGVSTTIVEVDQAVYDAATEYFGLEVAEPDKVYISDGRGFVIQRTENTTSADDGSKAEYDPFDFVIHDLFSGGGVPSHLFTLRFWQDLTKIIKPDAVVTVNFAGSLQSDSAKAVYLTLKENFPQCRVFHDSVEPMSQEKLKTEFVNWIFFCSPSPEPLIFRPAVEADFLRSFLRSRILSTISEREVSGDLIVGGLDLADKDVKEKYILTDEKSSLTDWQDVEALRHWRLMRDVLSDVYWETY</sequence>
<dbReference type="RefSeq" id="XP_007391887.1">
    <property type="nucleotide sequence ID" value="XM_007391825.1"/>
</dbReference>
<dbReference type="NCBIfam" id="NF037959">
    <property type="entry name" value="MFS_SpdSyn"/>
    <property type="match status" value="1"/>
</dbReference>
<evidence type="ECO:0000313" key="3">
    <source>
        <dbReference type="EMBL" id="EKM59323.1"/>
    </source>
</evidence>
<dbReference type="KEGG" id="pco:PHACADRAFT_249744"/>
<dbReference type="AlphaFoldDB" id="K5W5Z3"/>
<reference evidence="3 4" key="1">
    <citation type="journal article" date="2012" name="BMC Genomics">
        <title>Comparative genomics of the white-rot fungi, Phanerochaete carnosa and P. chrysosporium, to elucidate the genetic basis of the distinct wood types they colonize.</title>
        <authorList>
            <person name="Suzuki H."/>
            <person name="MacDonald J."/>
            <person name="Syed K."/>
            <person name="Salamov A."/>
            <person name="Hori C."/>
            <person name="Aerts A."/>
            <person name="Henrissat B."/>
            <person name="Wiebenga A."/>
            <person name="vanKuyk P.A."/>
            <person name="Barry K."/>
            <person name="Lindquist E."/>
            <person name="LaButti K."/>
            <person name="Lapidus A."/>
            <person name="Lucas S."/>
            <person name="Coutinho P."/>
            <person name="Gong Y."/>
            <person name="Samejima M."/>
            <person name="Mahadevan R."/>
            <person name="Abou-Zaid M."/>
            <person name="de Vries R.P."/>
            <person name="Igarashi K."/>
            <person name="Yadav J.S."/>
            <person name="Grigoriev I.V."/>
            <person name="Master E.R."/>
        </authorList>
    </citation>
    <scope>NUCLEOTIDE SEQUENCE [LARGE SCALE GENOMIC DNA]</scope>
    <source>
        <strain evidence="3 4">HHB-10118-sp</strain>
    </source>
</reference>
<gene>
    <name evidence="3" type="ORF">PHACADRAFT_249744</name>
</gene>
<evidence type="ECO:0000313" key="4">
    <source>
        <dbReference type="Proteomes" id="UP000008370"/>
    </source>
</evidence>
<dbReference type="InterPro" id="IPR029063">
    <property type="entry name" value="SAM-dependent_MTases_sf"/>
</dbReference>
<keyword evidence="2" id="KW-0812">Transmembrane</keyword>
<dbReference type="PANTHER" id="PTHR43317">
    <property type="entry name" value="THERMOSPERMINE SYNTHASE ACAULIS5"/>
    <property type="match status" value="1"/>
</dbReference>
<dbReference type="GeneID" id="18914736"/>
<feature type="transmembrane region" description="Helical" evidence="2">
    <location>
        <begin position="12"/>
        <end position="33"/>
    </location>
</feature>